<protein>
    <recommendedName>
        <fullName evidence="7">Glycosyl transferase family 2</fullName>
    </recommendedName>
</protein>
<dbReference type="AlphaFoldDB" id="A0A126Q3P4"/>
<dbReference type="GO" id="GO:0016757">
    <property type="term" value="F:glycosyltransferase activity"/>
    <property type="evidence" value="ECO:0007669"/>
    <property type="project" value="UniProtKB-KW"/>
</dbReference>
<keyword evidence="2" id="KW-0328">Glycosyltransferase</keyword>
<organism evidence="5 6">
    <name type="scientific">Alteromonas macleodii</name>
    <name type="common">Pseudoalteromonas macleodii</name>
    <dbReference type="NCBI Taxonomy" id="28108"/>
    <lineage>
        <taxon>Bacteria</taxon>
        <taxon>Pseudomonadati</taxon>
        <taxon>Pseudomonadota</taxon>
        <taxon>Gammaproteobacteria</taxon>
        <taxon>Alteromonadales</taxon>
        <taxon>Alteromonadaceae</taxon>
        <taxon>Alteromonas/Salinimonas group</taxon>
        <taxon>Alteromonas</taxon>
    </lineage>
</organism>
<evidence type="ECO:0008006" key="7">
    <source>
        <dbReference type="Google" id="ProtNLM"/>
    </source>
</evidence>
<accession>A0A126Q3P4</accession>
<sequence length="413" mass="47826">MNSFFTTKRLSSEVSSPKDVRVKLVAIAKDEAAYLTQWIHHHIYFGFDDIEIYINRTTDNSSDVLDDICASYPNVSWDSADWVDMCPEDAKKQIQFVVYNKVWHEVRKEQAFTHIIFLDIDEYWLPLDFQTTIKEFLQSRNTDDVISFEWMNDEGNLPKLSQLPSIVSGNLSPLVKTVYPINVPVKELRHHVPLFSGSVNHVLADGQAFKPRPTLIQAVAPELQSLKDAFIYHRAHRSAEEYVSLLLRGRPGDLFPYKSNRYGLPQKDKMFRDVKLPDSLYSRYIKSYKDFESRVNYVEHKQEAESFVEQRLKLSLENLEKHVKANYPLMMQIFRGVKLPEVTNVFCNVRKRLVASRAEDFKFIRDLAIDAASQNLDEAIELMEIAKKLNPNGPVILAKLDEFKNKKASETIS</sequence>
<name>A0A126Q3P4_ALTMA</name>
<evidence type="ECO:0000313" key="6">
    <source>
        <dbReference type="Proteomes" id="UP000063991"/>
    </source>
</evidence>
<gene>
    <name evidence="5" type="ORF">AVL55_17460</name>
</gene>
<comment type="subcellular location">
    <subcellularLocation>
        <location evidence="1">Membrane</location>
    </subcellularLocation>
</comment>
<dbReference type="InterPro" id="IPR008166">
    <property type="entry name" value="Glyco_transf_92"/>
</dbReference>
<dbReference type="Proteomes" id="UP000063991">
    <property type="component" value="Chromosome"/>
</dbReference>
<evidence type="ECO:0000256" key="4">
    <source>
        <dbReference type="ARBA" id="ARBA00023136"/>
    </source>
</evidence>
<proteinExistence type="predicted"/>
<reference evidence="5 6" key="1">
    <citation type="submission" date="2015-12" db="EMBL/GenBank/DDBJ databases">
        <authorList>
            <person name="Shamseldin A."/>
            <person name="Moawad H."/>
            <person name="Abd El-Rahim W.M."/>
            <person name="Sadowsky M.J."/>
        </authorList>
    </citation>
    <scope>NUCLEOTIDE SEQUENCE [LARGE SCALE GENOMIC DNA]</scope>
    <source>
        <strain evidence="5 6">D7</strain>
    </source>
</reference>
<dbReference type="EMBL" id="CP014323">
    <property type="protein sequence ID" value="AMJ99785.1"/>
    <property type="molecule type" value="Genomic_DNA"/>
</dbReference>
<dbReference type="OrthoDB" id="3760425at2"/>
<evidence type="ECO:0000256" key="1">
    <source>
        <dbReference type="ARBA" id="ARBA00004370"/>
    </source>
</evidence>
<keyword evidence="3" id="KW-0808">Transferase</keyword>
<evidence type="ECO:0000256" key="2">
    <source>
        <dbReference type="ARBA" id="ARBA00022676"/>
    </source>
</evidence>
<keyword evidence="4" id="KW-0472">Membrane</keyword>
<evidence type="ECO:0000313" key="5">
    <source>
        <dbReference type="EMBL" id="AMJ99785.1"/>
    </source>
</evidence>
<dbReference type="RefSeq" id="WP_061095969.1">
    <property type="nucleotide sequence ID" value="NZ_CP014323.1"/>
</dbReference>
<dbReference type="GO" id="GO:0016020">
    <property type="term" value="C:membrane"/>
    <property type="evidence" value="ECO:0007669"/>
    <property type="project" value="UniProtKB-SubCell"/>
</dbReference>
<dbReference type="Pfam" id="PF01697">
    <property type="entry name" value="Glyco_transf_92"/>
    <property type="match status" value="1"/>
</dbReference>
<evidence type="ECO:0000256" key="3">
    <source>
        <dbReference type="ARBA" id="ARBA00022679"/>
    </source>
</evidence>